<reference evidence="3 4" key="1">
    <citation type="submission" date="2021-08" db="EMBL/GenBank/DDBJ databases">
        <authorList>
            <person name="Peeters C."/>
        </authorList>
    </citation>
    <scope>NUCLEOTIDE SEQUENCE [LARGE SCALE GENOMIC DNA]</scope>
    <source>
        <strain evidence="3 4">LMG 32289</strain>
    </source>
</reference>
<evidence type="ECO:0000313" key="3">
    <source>
        <dbReference type="EMBL" id="CAG9166868.1"/>
    </source>
</evidence>
<protein>
    <recommendedName>
        <fullName evidence="2">Class II aldolase/adducin N-terminal domain-containing protein</fullName>
    </recommendedName>
</protein>
<feature type="domain" description="Class II aldolase/adducin N-terminal" evidence="2">
    <location>
        <begin position="70"/>
        <end position="256"/>
    </location>
</feature>
<keyword evidence="4" id="KW-1185">Reference proteome</keyword>
<proteinExistence type="inferred from homology"/>
<dbReference type="InterPro" id="IPR051017">
    <property type="entry name" value="Aldolase-II_Adducin_sf"/>
</dbReference>
<dbReference type="PANTHER" id="PTHR10672:SF3">
    <property type="entry name" value="PROTEIN HU-LI TAI SHAO"/>
    <property type="match status" value="1"/>
</dbReference>
<dbReference type="Pfam" id="PF00596">
    <property type="entry name" value="Aldolase_II"/>
    <property type="match status" value="1"/>
</dbReference>
<sequence length="300" mass="33311">MQGRSPLPAGEGIFPLLERLTARYDSGSKFTREPTLNLDDVIATVTTAPPPESPELAGLDEPQTEATVRRDLALLYQLIAHFRMTDIIDTHISARVPGSEDHFLINRYGVLFHEMRPETLVKIDTEGRAVDSHDGVDSALQQVNAAGFTIHSAVHMARHDLACVIHTHTADGIAVSAQRKGLLPLSQHSLRFYNRLAYHDYEGIALELAERERLVADLGKHKAMILRNHGLLAAGTTIQEAFVNIYYLERACQAQIKATSGGAELVHPSPEVCERTARQFERPTAPQYCQRVWNAAIRLL</sequence>
<comment type="caution">
    <text evidence="3">The sequence shown here is derived from an EMBL/GenBank/DDBJ whole genome shotgun (WGS) entry which is preliminary data.</text>
</comment>
<dbReference type="Gene3D" id="3.40.225.10">
    <property type="entry name" value="Class II aldolase/adducin N-terminal domain"/>
    <property type="match status" value="1"/>
</dbReference>
<evidence type="ECO:0000256" key="1">
    <source>
        <dbReference type="ARBA" id="ARBA00037961"/>
    </source>
</evidence>
<dbReference type="SUPFAM" id="SSF53639">
    <property type="entry name" value="AraD/HMP-PK domain-like"/>
    <property type="match status" value="1"/>
</dbReference>
<dbReference type="InterPro" id="IPR036409">
    <property type="entry name" value="Aldolase_II/adducin_N_sf"/>
</dbReference>
<dbReference type="SMART" id="SM01007">
    <property type="entry name" value="Aldolase_II"/>
    <property type="match status" value="1"/>
</dbReference>
<dbReference type="PANTHER" id="PTHR10672">
    <property type="entry name" value="ADDUCIN"/>
    <property type="match status" value="1"/>
</dbReference>
<accession>A0ABN7Y0I1</accession>
<dbReference type="InterPro" id="IPR001303">
    <property type="entry name" value="Aldolase_II/adducin_N"/>
</dbReference>
<comment type="similarity">
    <text evidence="1">Belongs to the aldolase class II family.</text>
</comment>
<evidence type="ECO:0000313" key="4">
    <source>
        <dbReference type="Proteomes" id="UP000706525"/>
    </source>
</evidence>
<organism evidence="3 4">
    <name type="scientific">Cupriavidus pampae</name>
    <dbReference type="NCBI Taxonomy" id="659251"/>
    <lineage>
        <taxon>Bacteria</taxon>
        <taxon>Pseudomonadati</taxon>
        <taxon>Pseudomonadota</taxon>
        <taxon>Betaproteobacteria</taxon>
        <taxon>Burkholderiales</taxon>
        <taxon>Burkholderiaceae</taxon>
        <taxon>Cupriavidus</taxon>
    </lineage>
</organism>
<dbReference type="NCBIfam" id="NF005451">
    <property type="entry name" value="PRK07044.1"/>
    <property type="match status" value="1"/>
</dbReference>
<dbReference type="EMBL" id="CAJZAG010000002">
    <property type="protein sequence ID" value="CAG9166868.1"/>
    <property type="molecule type" value="Genomic_DNA"/>
</dbReference>
<dbReference type="Proteomes" id="UP000706525">
    <property type="component" value="Unassembled WGS sequence"/>
</dbReference>
<name>A0ABN7Y0I1_9BURK</name>
<evidence type="ECO:0000259" key="2">
    <source>
        <dbReference type="SMART" id="SM01007"/>
    </source>
</evidence>
<gene>
    <name evidence="3" type="ORF">LMG32289_01214</name>
</gene>